<dbReference type="GO" id="GO:0022857">
    <property type="term" value="F:transmembrane transporter activity"/>
    <property type="evidence" value="ECO:0007669"/>
    <property type="project" value="InterPro"/>
</dbReference>
<dbReference type="PANTHER" id="PTHR11360">
    <property type="entry name" value="MONOCARBOXYLATE TRANSPORTER"/>
    <property type="match status" value="1"/>
</dbReference>
<feature type="transmembrane region" description="Helical" evidence="1">
    <location>
        <begin position="26"/>
        <end position="44"/>
    </location>
</feature>
<dbReference type="InterPro" id="IPR011701">
    <property type="entry name" value="MFS"/>
</dbReference>
<proteinExistence type="predicted"/>
<evidence type="ECO:0000259" key="2">
    <source>
        <dbReference type="PROSITE" id="PS50850"/>
    </source>
</evidence>
<accession>A0A382D205</accession>
<name>A0A382D205_9ZZZZ</name>
<feature type="domain" description="Major facilitator superfamily (MFS) profile" evidence="2">
    <location>
        <begin position="1"/>
        <end position="124"/>
    </location>
</feature>
<dbReference type="PANTHER" id="PTHR11360:SF284">
    <property type="entry name" value="EG:103B4.3 PROTEIN-RELATED"/>
    <property type="match status" value="1"/>
</dbReference>
<dbReference type="Pfam" id="PF07690">
    <property type="entry name" value="MFS_1"/>
    <property type="match status" value="1"/>
</dbReference>
<evidence type="ECO:0000256" key="1">
    <source>
        <dbReference type="SAM" id="Phobius"/>
    </source>
</evidence>
<dbReference type="InterPro" id="IPR020846">
    <property type="entry name" value="MFS_dom"/>
</dbReference>
<dbReference type="InterPro" id="IPR036259">
    <property type="entry name" value="MFS_trans_sf"/>
</dbReference>
<keyword evidence="1" id="KW-0812">Transmembrane</keyword>
<feature type="transmembrane region" description="Helical" evidence="1">
    <location>
        <begin position="56"/>
        <end position="76"/>
    </location>
</feature>
<feature type="non-terminal residue" evidence="3">
    <location>
        <position position="124"/>
    </location>
</feature>
<keyword evidence="1" id="KW-0472">Membrane</keyword>
<dbReference type="AlphaFoldDB" id="A0A382D205"/>
<dbReference type="EMBL" id="UINC01036917">
    <property type="protein sequence ID" value="SVB31613.1"/>
    <property type="molecule type" value="Genomic_DNA"/>
</dbReference>
<keyword evidence="1" id="KW-1133">Transmembrane helix</keyword>
<gene>
    <name evidence="3" type="ORF">METZ01_LOCUS184467</name>
</gene>
<evidence type="ECO:0000313" key="3">
    <source>
        <dbReference type="EMBL" id="SVB31613.1"/>
    </source>
</evidence>
<feature type="transmembrane region" description="Helical" evidence="1">
    <location>
        <begin position="82"/>
        <end position="102"/>
    </location>
</feature>
<dbReference type="SUPFAM" id="SSF103473">
    <property type="entry name" value="MFS general substrate transporter"/>
    <property type="match status" value="1"/>
</dbReference>
<dbReference type="InterPro" id="IPR050327">
    <property type="entry name" value="Proton-linked_MCT"/>
</dbReference>
<dbReference type="PROSITE" id="PS50850">
    <property type="entry name" value="MFS"/>
    <property type="match status" value="1"/>
</dbReference>
<reference evidence="3" key="1">
    <citation type="submission" date="2018-05" db="EMBL/GenBank/DDBJ databases">
        <authorList>
            <person name="Lanie J.A."/>
            <person name="Ng W.-L."/>
            <person name="Kazmierczak K.M."/>
            <person name="Andrzejewski T.M."/>
            <person name="Davidsen T.M."/>
            <person name="Wayne K.J."/>
            <person name="Tettelin H."/>
            <person name="Glass J.I."/>
            <person name="Rusch D."/>
            <person name="Podicherti R."/>
            <person name="Tsui H.-C.T."/>
            <person name="Winkler M.E."/>
        </authorList>
    </citation>
    <scope>NUCLEOTIDE SEQUENCE</scope>
</reference>
<organism evidence="3">
    <name type="scientific">marine metagenome</name>
    <dbReference type="NCBI Taxonomy" id="408172"/>
    <lineage>
        <taxon>unclassified sequences</taxon>
        <taxon>metagenomes</taxon>
        <taxon>ecological metagenomes</taxon>
    </lineage>
</organism>
<dbReference type="Gene3D" id="1.20.1250.20">
    <property type="entry name" value="MFS general substrate transporter like domains"/>
    <property type="match status" value="1"/>
</dbReference>
<protein>
    <recommendedName>
        <fullName evidence="2">Major facilitator superfamily (MFS) profile domain-containing protein</fullName>
    </recommendedName>
</protein>
<sequence>MGIQLLFWGLLGPIFGIITDKFSGRVAVFIGFLFYLAGIYFLNYGPNTGSWFTFDIGILIGIGLAATAISIPVSIVAKHFPLNTRTMAIGIVTAAGSFGYFVSPMYTRFALMEFGWNTTLVIFG</sequence>